<organism evidence="2 3">
    <name type="scientific">Sorangium cellulosum</name>
    <name type="common">Polyangium cellulosum</name>
    <dbReference type="NCBI Taxonomy" id="56"/>
    <lineage>
        <taxon>Bacteria</taxon>
        <taxon>Pseudomonadati</taxon>
        <taxon>Myxococcota</taxon>
        <taxon>Polyangia</taxon>
        <taxon>Polyangiales</taxon>
        <taxon>Polyangiaceae</taxon>
        <taxon>Sorangium</taxon>
    </lineage>
</organism>
<feature type="compositionally biased region" description="Low complexity" evidence="1">
    <location>
        <begin position="91"/>
        <end position="107"/>
    </location>
</feature>
<evidence type="ECO:0000313" key="3">
    <source>
        <dbReference type="Proteomes" id="UP000075260"/>
    </source>
</evidence>
<proteinExistence type="predicted"/>
<dbReference type="EMBL" id="JEMA01000766">
    <property type="protein sequence ID" value="KYF66184.1"/>
    <property type="molecule type" value="Genomic_DNA"/>
</dbReference>
<comment type="caution">
    <text evidence="2">The sequence shown here is derived from an EMBL/GenBank/DDBJ whole genome shotgun (WGS) entry which is preliminary data.</text>
</comment>
<gene>
    <name evidence="2" type="ORF">BE15_00705</name>
</gene>
<reference evidence="2 3" key="1">
    <citation type="submission" date="2014-02" db="EMBL/GenBank/DDBJ databases">
        <title>The small core and large imbalanced accessory genome model reveals a collaborative survival strategy of Sorangium cellulosum strains in nature.</title>
        <authorList>
            <person name="Han K."/>
            <person name="Peng R."/>
            <person name="Blom J."/>
            <person name="Li Y.-Z."/>
        </authorList>
    </citation>
    <scope>NUCLEOTIDE SEQUENCE [LARGE SCALE GENOMIC DNA]</scope>
    <source>
        <strain evidence="2 3">So0008-312</strain>
    </source>
</reference>
<evidence type="ECO:0000313" key="2">
    <source>
        <dbReference type="EMBL" id="KYF66184.1"/>
    </source>
</evidence>
<protein>
    <submittedName>
        <fullName evidence="2">Uncharacterized protein</fullName>
    </submittedName>
</protein>
<name>A0A150QDW0_SORCE</name>
<sequence length="154" mass="16564">MQYGQRYGSSSFHHNIVIGTGDLFVELFPTRVAEDPRAAGDTISFTDNYFADTSLSGVYTHAVDTGATIRFERNTFLGFHFNDGEVYPDTSAGRAAARGRRSAASAEPPGPGETRRPRGVSAMRDAVSVMVDEGAVPWYLAINGRNSNALPTTG</sequence>
<dbReference type="RefSeq" id="WP_061610668.1">
    <property type="nucleotide sequence ID" value="NZ_JEMA01000766.1"/>
</dbReference>
<dbReference type="AlphaFoldDB" id="A0A150QDW0"/>
<accession>A0A150QDW0</accession>
<feature type="region of interest" description="Disordered" evidence="1">
    <location>
        <begin position="90"/>
        <end position="121"/>
    </location>
</feature>
<dbReference type="Proteomes" id="UP000075260">
    <property type="component" value="Unassembled WGS sequence"/>
</dbReference>
<evidence type="ECO:0000256" key="1">
    <source>
        <dbReference type="SAM" id="MobiDB-lite"/>
    </source>
</evidence>